<gene>
    <name evidence="1" type="ORF">VpaE1_086</name>
</gene>
<proteinExistence type="predicted"/>
<evidence type="ECO:0000313" key="2">
    <source>
        <dbReference type="Proteomes" id="UP000030212"/>
    </source>
</evidence>
<dbReference type="OrthoDB" id="14195at10239"/>
<dbReference type="KEGG" id="vg:24722104"/>
<dbReference type="EMBL" id="KM657822">
    <property type="protein sequence ID" value="AIW02346.1"/>
    <property type="molecule type" value="Genomic_DNA"/>
</dbReference>
<dbReference type="RefSeq" id="YP_009147355.1">
    <property type="nucleotide sequence ID" value="NC_027337.1"/>
</dbReference>
<reference evidence="1 2" key="1">
    <citation type="submission" date="2014-09" db="EMBL/GenBank/DDBJ databases">
        <title>Genome of Escherichia coli infecting bacteriophage vB_EcoM-VpaE1.</title>
        <authorList>
            <person name="Truncaite L."/>
            <person name="Simoliunas E."/>
            <person name="Zajanckauskaite A."/>
            <person name="Kaliniene L."/>
            <person name="Vilkaityte M."/>
            <person name="Meskys R."/>
        </authorList>
    </citation>
    <scope>NUCLEOTIDE SEQUENCE [LARGE SCALE GENOMIC DNA]</scope>
    <source>
        <strain evidence="1">VpaE1</strain>
    </source>
</reference>
<keyword evidence="2" id="KW-1185">Reference proteome</keyword>
<evidence type="ECO:0000313" key="1">
    <source>
        <dbReference type="EMBL" id="AIW02346.1"/>
    </source>
</evidence>
<accession>A0A0A0RK85</accession>
<dbReference type="Proteomes" id="UP000030212">
    <property type="component" value="Genome"/>
</dbReference>
<organism evidence="1 2">
    <name type="scientific">Escherichia phage vB_EcoM-VpaE1</name>
    <dbReference type="NCBI Taxonomy" id="1555238"/>
    <lineage>
        <taxon>Viruses</taxon>
        <taxon>Duplodnaviria</taxon>
        <taxon>Heunggongvirae</taxon>
        <taxon>Uroviricota</taxon>
        <taxon>Caudoviricetes</taxon>
        <taxon>Andersonviridae</taxon>
        <taxon>Ounavirinae</taxon>
        <taxon>Felixounavirus</taxon>
        <taxon>Felixounavirus VpaE1</taxon>
    </lineage>
</organism>
<protein>
    <submittedName>
        <fullName evidence="1">Uncharacterized protein</fullName>
    </submittedName>
</protein>
<dbReference type="GeneID" id="24722104"/>
<sequence length="146" mass="16686">MNTKALAAKFSYGDTVSHSEMDTFLGIVKPTYQGDIVKYEDEMKAYALTRLNRLEKFIEKLLKEEKIYLVASMGVGYRVVEPKHQATIAKRKMSGKIGRALKQATQAIENVNTMALSHQERSRLIEQQNHLAAMKANINKQRRKPF</sequence>
<name>A0A0A0RK85_9CAUD</name>